<dbReference type="CDD" id="cd00303">
    <property type="entry name" value="retropepsin_like"/>
    <property type="match status" value="1"/>
</dbReference>
<evidence type="ECO:0000313" key="2">
    <source>
        <dbReference type="Proteomes" id="UP001454036"/>
    </source>
</evidence>
<keyword evidence="2" id="KW-1185">Reference proteome</keyword>
<dbReference type="Pfam" id="PF08284">
    <property type="entry name" value="RVP_2"/>
    <property type="match status" value="1"/>
</dbReference>
<accession>A0AAV3R7C3</accession>
<gene>
    <name evidence="1" type="ORF">LIER_41183</name>
</gene>
<reference evidence="1 2" key="1">
    <citation type="submission" date="2024-01" db="EMBL/GenBank/DDBJ databases">
        <title>The complete chloroplast genome sequence of Lithospermum erythrorhizon: insights into the phylogenetic relationship among Boraginaceae species and the maternal lineages of purple gromwells.</title>
        <authorList>
            <person name="Okada T."/>
            <person name="Watanabe K."/>
        </authorList>
    </citation>
    <scope>NUCLEOTIDE SEQUENCE [LARGE SCALE GENOMIC DNA]</scope>
</reference>
<name>A0AAV3R7C3_LITER</name>
<comment type="caution">
    <text evidence="1">The sequence shown here is derived from an EMBL/GenBank/DDBJ whole genome shotgun (WGS) entry which is preliminary data.</text>
</comment>
<dbReference type="Proteomes" id="UP001454036">
    <property type="component" value="Unassembled WGS sequence"/>
</dbReference>
<dbReference type="EMBL" id="BAABME010025132">
    <property type="protein sequence ID" value="GAA0171566.1"/>
    <property type="molecule type" value="Genomic_DNA"/>
</dbReference>
<proteinExistence type="predicted"/>
<dbReference type="AlphaFoldDB" id="A0AAV3R7C3"/>
<evidence type="ECO:0000313" key="1">
    <source>
        <dbReference type="EMBL" id="GAA0171566.1"/>
    </source>
</evidence>
<protein>
    <submittedName>
        <fullName evidence="1">Uncharacterized protein</fullName>
    </submittedName>
</protein>
<sequence>MKATNRSNVENRNRITHAHKIDHRDEVKKPQIQGRVFGLTKQDAIDSNAVVSGMIQIGSFYVHALFDPGANHSFMTSLFAGKIGRVSEPLEFELCLSTLLGVYVMIDHVFKNCVIKIDCYELLADFVKLNMCDLV</sequence>
<organism evidence="1 2">
    <name type="scientific">Lithospermum erythrorhizon</name>
    <name type="common">Purple gromwell</name>
    <name type="synonym">Lithospermum officinale var. erythrorhizon</name>
    <dbReference type="NCBI Taxonomy" id="34254"/>
    <lineage>
        <taxon>Eukaryota</taxon>
        <taxon>Viridiplantae</taxon>
        <taxon>Streptophyta</taxon>
        <taxon>Embryophyta</taxon>
        <taxon>Tracheophyta</taxon>
        <taxon>Spermatophyta</taxon>
        <taxon>Magnoliopsida</taxon>
        <taxon>eudicotyledons</taxon>
        <taxon>Gunneridae</taxon>
        <taxon>Pentapetalae</taxon>
        <taxon>asterids</taxon>
        <taxon>lamiids</taxon>
        <taxon>Boraginales</taxon>
        <taxon>Boraginaceae</taxon>
        <taxon>Boraginoideae</taxon>
        <taxon>Lithospermeae</taxon>
        <taxon>Lithospermum</taxon>
    </lineage>
</organism>